<protein>
    <submittedName>
        <fullName evidence="1">Uncharacterized protein</fullName>
    </submittedName>
</protein>
<evidence type="ECO:0000313" key="1">
    <source>
        <dbReference type="EMBL" id="QEA13164.1"/>
    </source>
</evidence>
<accession>A0A5B8RWS2</accession>
<reference evidence="1 2" key="1">
    <citation type="submission" date="2019-07" db="EMBL/GenBank/DDBJ databases">
        <title>Complete genome sequence of Comamonas sp. NLF 7-7 isolated from livestock.</title>
        <authorList>
            <person name="Kim D.H."/>
            <person name="Kim J.G."/>
        </authorList>
    </citation>
    <scope>NUCLEOTIDE SEQUENCE [LARGE SCALE GENOMIC DNA]</scope>
    <source>
        <strain evidence="1 2">NLF 7-7</strain>
    </source>
</reference>
<name>A0A5B8RWS2_9BURK</name>
<sequence>MATSATPAAWHGLGHPALAQLLRFNQLPSLLLHPEQAQELAPPEGWSSPLAQRPGVLAALHKRWSARLLQGLGSAATPVLDLSLPALALALADAGLLARLARALGLALLARELRRVIVRDEVLALRQALGAEEVRQALDESPHAHPELEDAQLWLAHGWTAAPELLGSCVLARAWEDAPAPLARRADWRLPPLSLSAQARAGLPLPPSAARTLCLRRLEQMDPAWLSCFTATH</sequence>
<organism evidence="1 2">
    <name type="scientific">Comamonas flocculans</name>
    <dbReference type="NCBI Taxonomy" id="2597701"/>
    <lineage>
        <taxon>Bacteria</taxon>
        <taxon>Pseudomonadati</taxon>
        <taxon>Pseudomonadota</taxon>
        <taxon>Betaproteobacteria</taxon>
        <taxon>Burkholderiales</taxon>
        <taxon>Comamonadaceae</taxon>
        <taxon>Comamonas</taxon>
    </lineage>
</organism>
<dbReference type="Proteomes" id="UP000321199">
    <property type="component" value="Chromosome"/>
</dbReference>
<keyword evidence="2" id="KW-1185">Reference proteome</keyword>
<evidence type="ECO:0000313" key="2">
    <source>
        <dbReference type="Proteomes" id="UP000321199"/>
    </source>
</evidence>
<dbReference type="AlphaFoldDB" id="A0A5B8RWS2"/>
<proteinExistence type="predicted"/>
<dbReference type="OrthoDB" id="8907561at2"/>
<gene>
    <name evidence="1" type="ORF">FOZ74_09035</name>
</gene>
<dbReference type="EMBL" id="CP042344">
    <property type="protein sequence ID" value="QEA13164.1"/>
    <property type="molecule type" value="Genomic_DNA"/>
</dbReference>
<dbReference type="RefSeq" id="WP_146912756.1">
    <property type="nucleotide sequence ID" value="NZ_CP042344.1"/>
</dbReference>
<dbReference type="KEGG" id="cof:FOZ74_09035"/>